<dbReference type="GeneID" id="8234831"/>
<feature type="region of interest" description="Disordered" evidence="1">
    <location>
        <begin position="815"/>
        <end position="983"/>
    </location>
</feature>
<feature type="region of interest" description="Disordered" evidence="1">
    <location>
        <begin position="325"/>
        <end position="346"/>
    </location>
</feature>
<sequence>MNLIIFIWISTLFVQEVVPGAITRHPRDFELHETEVPPRLKDLENGRHVRDLGKPPLSSVQTEYEAKYQQKGHQGNESFSTVKGKQEIVHNNCSDNWNEFAEKCATLIKDLVASLANAISSNPGDTTNLQLQIKNSFRHFDSTNNCSCFRTANTTLSDLSLNLPSLFNKSTPTLTITTTNPNHSTEILKYPLLSDEKKIPENEFQDDTTTPMQIVPKTLYNQHNVGSSFEQIENPITGQHLGDSQVTTHGSNNAISQSGNLLPPPLSESGGLHTLERPDFGSIKGAGTFQGPHEGSHISNQDSSVAIPVSPNRDIEKNTENLGLLPAGVPPMAKTFGGDNTEEPGLNVPQPVLPVLMPKQVKNTGTSDTPVLVTNDSFNNDGNSNFNGNTLINNKQEPNLPINSESGYAHSEPNSVGISSQQNEEVVTRTQPKVKQVPVIKLPPLKHPSEFIPPISLSKQQSIQSSEMLSPSLVSELPLKESFPEIQQPEAQPFPPTKNNEMNSFTPKNHPEQHFVTDCPQENAFNNKPDPSFEQFPTENLVYKPPSIDQSSPSTVTDCPNEQSNVQIQDSEQVQSGENQHSNTFVHSNAPTFSPESTLNSPLNNIPGGVQGALPPNNVQQALNPSTPMQSFVDDSQNAQPAIVPGSTPENNLPPNVLPMNPTILPQGNAVADIQQMNQPMKSSQMNEMQNNLPMSHNEPNGPPQTLEGYLPLPAKPELPPIQSVDPVNKPPTTSSYYSTGPVTFPPISDSSSEEMTGSAESVENKPAGISQTIPQSAKPLEIIAAQPDSHGEGLPSLKVPPVKSLINTSPLQENYGAENFSNDEKNSALLPPNNVAQLPPVNLPPSTVSTNNVPPSENHFAGVPNEEVKSSEPLNPITNEMPLITVPQIQPPANPSILPGNQLPGSSNVPFVPNQMATQSPSSGKSSSGELLPHVKSDSTQTSDFSSSPPVTSLPPIPFLSKPPLNEPSSVNNNLPNTSPENNLPVSPSVGLMQPTNTVVPQPNLAIPDSQVKTPLMNPVIVPNVKPPADSLSIGNQGVSTPPVQSQDAVQPFPNQTPFMSPTLAPPLNSLTQNVGAQATSQGVESQLPINEGVESQLPTNQGIASQLPTNQGVAGQLPTNQGVAGQLPTNQGVAGQLPTNQGVTSELPTNHGVSGQLPTNQGVTSQLPVNQGIASQLPTNPGVAGQLPTNQKIGTPLPANPVEIQNQQQPSLPPPPTYVPVKTVEPDSSLTDSWPEDQDELGISQSQKATTFQTTSVEPTPAQSSVLLPPSHHSSTSSYPKSVFLPVNQGTSEQSTTESSISKNNRDNHHRKHHDADEEDEDDYDDCCTCESCSDDESSNFSPRQFRTSACKDLEQAKRELKAIFDKIKKKLKCGKKAPKTISTSAAPFTTV</sequence>
<feature type="compositionally biased region" description="Polar residues" evidence="1">
    <location>
        <begin position="845"/>
        <end position="856"/>
    </location>
</feature>
<feature type="compositionally biased region" description="Polar residues" evidence="1">
    <location>
        <begin position="904"/>
        <end position="920"/>
    </location>
</feature>
<proteinExistence type="predicted"/>
<dbReference type="EMBL" id="AAZO01006880">
    <property type="status" value="NOT_ANNOTATED_CDS"/>
    <property type="molecule type" value="Genomic_DNA"/>
</dbReference>
<evidence type="ECO:0000313" key="4">
    <source>
        <dbReference type="EnsemblMetazoa" id="PHUM566470-PA"/>
    </source>
</evidence>
<feature type="compositionally biased region" description="Low complexity" evidence="1">
    <location>
        <begin position="973"/>
        <end position="983"/>
    </location>
</feature>
<feature type="signal peptide" evidence="2">
    <location>
        <begin position="1"/>
        <end position="19"/>
    </location>
</feature>
<feature type="compositionally biased region" description="Polar residues" evidence="1">
    <location>
        <begin position="731"/>
        <end position="742"/>
    </location>
</feature>
<evidence type="ECO:0000256" key="1">
    <source>
        <dbReference type="SAM" id="MobiDB-lite"/>
    </source>
</evidence>
<keyword evidence="5" id="KW-1185">Reference proteome</keyword>
<feature type="compositionally biased region" description="Low complexity" evidence="1">
    <location>
        <begin position="1293"/>
        <end position="1305"/>
    </location>
</feature>
<dbReference type="OMA" id="INPTFPP"/>
<feature type="compositionally biased region" description="Low complexity" evidence="1">
    <location>
        <begin position="921"/>
        <end position="930"/>
    </location>
</feature>
<feature type="compositionally biased region" description="Polar residues" evidence="1">
    <location>
        <begin position="682"/>
        <end position="699"/>
    </location>
</feature>
<feature type="compositionally biased region" description="Polar residues" evidence="1">
    <location>
        <begin position="617"/>
        <end position="640"/>
    </location>
</feature>
<feature type="region of interest" description="Disordered" evidence="1">
    <location>
        <begin position="682"/>
        <end position="779"/>
    </location>
</feature>
<dbReference type="OrthoDB" id="160645at2759"/>
<reference evidence="4" key="3">
    <citation type="submission" date="2021-02" db="UniProtKB">
        <authorList>
            <consortium name="EnsemblMetazoa"/>
        </authorList>
    </citation>
    <scope>IDENTIFICATION</scope>
    <source>
        <strain evidence="4">USDA</strain>
    </source>
</reference>
<dbReference type="VEuPathDB" id="VectorBase:PHUM566470"/>
<feature type="compositionally biased region" description="Polar residues" evidence="1">
    <location>
        <begin position="1245"/>
        <end position="1265"/>
    </location>
</feature>
<feature type="compositionally biased region" description="Low complexity" evidence="1">
    <location>
        <begin position="939"/>
        <end position="949"/>
    </location>
</feature>
<feature type="compositionally biased region" description="Polar residues" evidence="1">
    <location>
        <begin position="548"/>
        <end position="604"/>
    </location>
</feature>
<evidence type="ECO:0000313" key="5">
    <source>
        <dbReference type="Proteomes" id="UP000009046"/>
    </source>
</evidence>
<evidence type="ECO:0000256" key="2">
    <source>
        <dbReference type="SAM" id="SignalP"/>
    </source>
</evidence>
<feature type="region of interest" description="Disordered" evidence="1">
    <location>
        <begin position="522"/>
        <end position="655"/>
    </location>
</feature>
<name>E0W107_PEDHC</name>
<dbReference type="EMBL" id="DS235863">
    <property type="protein sequence ID" value="EEB19312.1"/>
    <property type="molecule type" value="Genomic_DNA"/>
</dbReference>
<evidence type="ECO:0000313" key="3">
    <source>
        <dbReference type="EMBL" id="EEB19312.1"/>
    </source>
</evidence>
<gene>
    <name evidence="4" type="primary">8234831</name>
    <name evidence="3" type="ORF">Phum_PHUM566470</name>
</gene>
<feature type="compositionally biased region" description="Polar residues" evidence="1">
    <location>
        <begin position="749"/>
        <end position="762"/>
    </location>
</feature>
<dbReference type="CTD" id="8234831"/>
<reference evidence="3" key="1">
    <citation type="submission" date="2007-04" db="EMBL/GenBank/DDBJ databases">
        <title>Annotation of Pediculus humanus corporis strain USDA.</title>
        <authorList>
            <person name="Kirkness E."/>
            <person name="Hannick L."/>
            <person name="Hass B."/>
            <person name="Bruggner R."/>
            <person name="Lawson D."/>
            <person name="Bidwell S."/>
            <person name="Joardar V."/>
            <person name="Caler E."/>
            <person name="Walenz B."/>
            <person name="Inman J."/>
            <person name="Schobel S."/>
            <person name="Galinsky K."/>
            <person name="Amedeo P."/>
            <person name="Strausberg R."/>
        </authorList>
    </citation>
    <scope>NUCLEOTIDE SEQUENCE</scope>
    <source>
        <strain evidence="3">USDA</strain>
    </source>
</reference>
<keyword evidence="2" id="KW-0732">Signal</keyword>
<feature type="region of interest" description="Disordered" evidence="1">
    <location>
        <begin position="1104"/>
        <end position="1325"/>
    </location>
</feature>
<feature type="compositionally biased region" description="Polar residues" evidence="1">
    <location>
        <begin position="1104"/>
        <end position="1181"/>
    </location>
</feature>
<dbReference type="InParanoid" id="E0W107"/>
<dbReference type="EnsemblMetazoa" id="PHUM566470-RA">
    <property type="protein sequence ID" value="PHUM566470-PA"/>
    <property type="gene ID" value="PHUM566470"/>
</dbReference>
<feature type="region of interest" description="Disordered" evidence="1">
    <location>
        <begin position="394"/>
        <end position="430"/>
    </location>
</feature>
<reference evidence="3" key="2">
    <citation type="submission" date="2007-04" db="EMBL/GenBank/DDBJ databases">
        <title>The genome of the human body louse.</title>
        <authorList>
            <consortium name="The Human Body Louse Genome Consortium"/>
            <person name="Kirkness E."/>
            <person name="Walenz B."/>
            <person name="Hass B."/>
            <person name="Bruggner R."/>
            <person name="Strausberg R."/>
        </authorList>
    </citation>
    <scope>NUCLEOTIDE SEQUENCE</scope>
    <source>
        <strain evidence="3">USDA</strain>
    </source>
</reference>
<accession>E0W107</accession>
<dbReference type="HOGENOM" id="CLU_254753_0_0_1"/>
<protein>
    <submittedName>
        <fullName evidence="3 4">Uncharacterized protein</fullName>
    </submittedName>
</protein>
<dbReference type="KEGG" id="phu:Phum_PHUM566470"/>
<feature type="compositionally biased region" description="Low complexity" evidence="1">
    <location>
        <begin position="1266"/>
        <end position="1285"/>
    </location>
</feature>
<organism>
    <name type="scientific">Pediculus humanus subsp. corporis</name>
    <name type="common">Body louse</name>
    <dbReference type="NCBI Taxonomy" id="121224"/>
    <lineage>
        <taxon>Eukaryota</taxon>
        <taxon>Metazoa</taxon>
        <taxon>Ecdysozoa</taxon>
        <taxon>Arthropoda</taxon>
        <taxon>Hexapoda</taxon>
        <taxon>Insecta</taxon>
        <taxon>Pterygota</taxon>
        <taxon>Neoptera</taxon>
        <taxon>Paraneoptera</taxon>
        <taxon>Psocodea</taxon>
        <taxon>Troctomorpha</taxon>
        <taxon>Phthiraptera</taxon>
        <taxon>Anoplura</taxon>
        <taxon>Pediculidae</taxon>
        <taxon>Pediculus</taxon>
    </lineage>
</organism>
<dbReference type="STRING" id="121224.E0W107"/>
<dbReference type="RefSeq" id="XP_002432050.1">
    <property type="nucleotide sequence ID" value="XM_002432005.1"/>
</dbReference>
<feature type="region of interest" description="Disordered" evidence="1">
    <location>
        <begin position="284"/>
        <end position="309"/>
    </location>
</feature>
<feature type="chain" id="PRO_5014570272" evidence="2">
    <location>
        <begin position="20"/>
        <end position="1394"/>
    </location>
</feature>
<dbReference type="Proteomes" id="UP000009046">
    <property type="component" value="Unassembled WGS sequence"/>
</dbReference>